<sequence length="9" mass="1041">MFLDNMVDG</sequence>
<reference evidence="1 2" key="1">
    <citation type="submission" date="2021-06" db="EMBL/GenBank/DDBJ databases">
        <title>Caerostris extrusa draft genome.</title>
        <authorList>
            <person name="Kono N."/>
            <person name="Arakawa K."/>
        </authorList>
    </citation>
    <scope>NUCLEOTIDE SEQUENCE [LARGE SCALE GENOMIC DNA]</scope>
</reference>
<dbReference type="EMBL" id="BPLR01000341">
    <property type="protein sequence ID" value="GIY94025.1"/>
    <property type="molecule type" value="Genomic_DNA"/>
</dbReference>
<keyword evidence="2" id="KW-1185">Reference proteome</keyword>
<organism evidence="1 2">
    <name type="scientific">Caerostris extrusa</name>
    <name type="common">Bark spider</name>
    <name type="synonym">Caerostris bankana</name>
    <dbReference type="NCBI Taxonomy" id="172846"/>
    <lineage>
        <taxon>Eukaryota</taxon>
        <taxon>Metazoa</taxon>
        <taxon>Ecdysozoa</taxon>
        <taxon>Arthropoda</taxon>
        <taxon>Chelicerata</taxon>
        <taxon>Arachnida</taxon>
        <taxon>Araneae</taxon>
        <taxon>Araneomorphae</taxon>
        <taxon>Entelegynae</taxon>
        <taxon>Araneoidea</taxon>
        <taxon>Araneidae</taxon>
        <taxon>Caerostris</taxon>
    </lineage>
</organism>
<dbReference type="Proteomes" id="UP001054945">
    <property type="component" value="Unassembled WGS sequence"/>
</dbReference>
<gene>
    <name evidence="1" type="ORF">CEXT_215571</name>
</gene>
<accession>A0AAV4XII1</accession>
<comment type="caution">
    <text evidence="1">The sequence shown here is derived from an EMBL/GenBank/DDBJ whole genome shotgun (WGS) entry which is preliminary data.</text>
</comment>
<evidence type="ECO:0000313" key="2">
    <source>
        <dbReference type="Proteomes" id="UP001054945"/>
    </source>
</evidence>
<name>A0AAV4XII1_CAEEX</name>
<protein>
    <submittedName>
        <fullName evidence="1">Uncharacterized protein</fullName>
    </submittedName>
</protein>
<proteinExistence type="predicted"/>
<feature type="non-terminal residue" evidence="1">
    <location>
        <position position="9"/>
    </location>
</feature>
<evidence type="ECO:0000313" key="1">
    <source>
        <dbReference type="EMBL" id="GIY94025.1"/>
    </source>
</evidence>